<feature type="compositionally biased region" description="Polar residues" evidence="5">
    <location>
        <begin position="169"/>
        <end position="178"/>
    </location>
</feature>
<keyword evidence="3" id="KW-0378">Hydrolase</keyword>
<dbReference type="InterPro" id="IPR016125">
    <property type="entry name" value="Peptidase_C15-like"/>
</dbReference>
<dbReference type="Proteomes" id="UP000714275">
    <property type="component" value="Unassembled WGS sequence"/>
</dbReference>
<dbReference type="InterPro" id="IPR036440">
    <property type="entry name" value="Peptidase_C15-like_sf"/>
</dbReference>
<dbReference type="AlphaFoldDB" id="A0A9P6ZH92"/>
<evidence type="ECO:0000256" key="4">
    <source>
        <dbReference type="ARBA" id="ARBA00022807"/>
    </source>
</evidence>
<protein>
    <recommendedName>
        <fullName evidence="8">Peptidase C15, pyroglutamyl peptidase I-like protein</fullName>
    </recommendedName>
</protein>
<dbReference type="PANTHER" id="PTHR23402">
    <property type="entry name" value="PROTEASE FAMILY C15 PYROGLUTAMYL-PEPTIDASE I-RELATED"/>
    <property type="match status" value="1"/>
</dbReference>
<evidence type="ECO:0000313" key="6">
    <source>
        <dbReference type="EMBL" id="KAG1765498.1"/>
    </source>
</evidence>
<keyword evidence="4" id="KW-0788">Thiol protease</keyword>
<evidence type="ECO:0000313" key="7">
    <source>
        <dbReference type="Proteomes" id="UP000714275"/>
    </source>
</evidence>
<evidence type="ECO:0000256" key="5">
    <source>
        <dbReference type="SAM" id="MobiDB-lite"/>
    </source>
</evidence>
<sequence>MPVIDVNSIPASEVRPYNVLITGFGPFSRYAVNPSWLAVKPLHNTILTIDSPDEPVIVDDQSPTAEANSFTQDTRDIHLSTLQVPVTYEDVLAIVPGLHARPPVLPPSADPDLPDIMLPADGFDLIFHVGVAGRGPLRMERVGHKFCYNMKDATGSLAPIVRVTREENSNSNRGQSEPSEMERTERARLSEYLIESPVDGTEPPKRGFGKGYESFAEEIFTEIDVEKLVHHLKKVGVEQIYSSLDAGHYLCDFIYYCSLAESKRASGKADKSTTKVIFLHCPPVDQPLSTEEVTEAIKKSVIWLCGAAAKSAIPST</sequence>
<comment type="similarity">
    <text evidence="1">Belongs to the peptidase C15 family.</text>
</comment>
<keyword evidence="2" id="KW-0645">Protease</keyword>
<dbReference type="PANTHER" id="PTHR23402:SF1">
    <property type="entry name" value="PYROGLUTAMYL-PEPTIDASE I"/>
    <property type="match status" value="1"/>
</dbReference>
<proteinExistence type="inferred from homology"/>
<evidence type="ECO:0000256" key="1">
    <source>
        <dbReference type="ARBA" id="ARBA00006641"/>
    </source>
</evidence>
<feature type="region of interest" description="Disordered" evidence="5">
    <location>
        <begin position="164"/>
        <end position="184"/>
    </location>
</feature>
<keyword evidence="7" id="KW-1185">Reference proteome</keyword>
<dbReference type="SUPFAM" id="SSF53182">
    <property type="entry name" value="Pyrrolidone carboxyl peptidase (pyroglutamate aminopeptidase)"/>
    <property type="match status" value="1"/>
</dbReference>
<gene>
    <name evidence="6" type="ORF">EV702DRAFT_1151781</name>
</gene>
<reference evidence="6" key="1">
    <citation type="journal article" date="2020" name="New Phytol.">
        <title>Comparative genomics reveals dynamic genome evolution in host specialist ectomycorrhizal fungi.</title>
        <authorList>
            <person name="Lofgren L.A."/>
            <person name="Nguyen N.H."/>
            <person name="Vilgalys R."/>
            <person name="Ruytinx J."/>
            <person name="Liao H.L."/>
            <person name="Branco S."/>
            <person name="Kuo A."/>
            <person name="LaButti K."/>
            <person name="Lipzen A."/>
            <person name="Andreopoulos W."/>
            <person name="Pangilinan J."/>
            <person name="Riley R."/>
            <person name="Hundley H."/>
            <person name="Na H."/>
            <person name="Barry K."/>
            <person name="Grigoriev I.V."/>
            <person name="Stajich J.E."/>
            <person name="Kennedy P.G."/>
        </authorList>
    </citation>
    <scope>NUCLEOTIDE SEQUENCE</scope>
    <source>
        <strain evidence="6">DOB743</strain>
    </source>
</reference>
<dbReference type="EMBL" id="JABBWD010000106">
    <property type="protein sequence ID" value="KAG1765498.1"/>
    <property type="molecule type" value="Genomic_DNA"/>
</dbReference>
<name>A0A9P6ZH92_9AGAM</name>
<dbReference type="GO" id="GO:0008234">
    <property type="term" value="F:cysteine-type peptidase activity"/>
    <property type="evidence" value="ECO:0007669"/>
    <property type="project" value="UniProtKB-KW"/>
</dbReference>
<dbReference type="GO" id="GO:0006508">
    <property type="term" value="P:proteolysis"/>
    <property type="evidence" value="ECO:0007669"/>
    <property type="project" value="UniProtKB-KW"/>
</dbReference>
<dbReference type="OrthoDB" id="407146at2759"/>
<accession>A0A9P6ZH92</accession>
<dbReference type="Gene3D" id="3.40.630.20">
    <property type="entry name" value="Peptidase C15, pyroglutamyl peptidase I-like"/>
    <property type="match status" value="1"/>
</dbReference>
<evidence type="ECO:0008006" key="8">
    <source>
        <dbReference type="Google" id="ProtNLM"/>
    </source>
</evidence>
<evidence type="ECO:0000256" key="2">
    <source>
        <dbReference type="ARBA" id="ARBA00022670"/>
    </source>
</evidence>
<organism evidence="6 7">
    <name type="scientific">Suillus placidus</name>
    <dbReference type="NCBI Taxonomy" id="48579"/>
    <lineage>
        <taxon>Eukaryota</taxon>
        <taxon>Fungi</taxon>
        <taxon>Dikarya</taxon>
        <taxon>Basidiomycota</taxon>
        <taxon>Agaricomycotina</taxon>
        <taxon>Agaricomycetes</taxon>
        <taxon>Agaricomycetidae</taxon>
        <taxon>Boletales</taxon>
        <taxon>Suillineae</taxon>
        <taxon>Suillaceae</taxon>
        <taxon>Suillus</taxon>
    </lineage>
</organism>
<evidence type="ECO:0000256" key="3">
    <source>
        <dbReference type="ARBA" id="ARBA00022801"/>
    </source>
</evidence>
<comment type="caution">
    <text evidence="6">The sequence shown here is derived from an EMBL/GenBank/DDBJ whole genome shotgun (WGS) entry which is preliminary data.</text>
</comment>